<dbReference type="AlphaFoldDB" id="A0AAX6M854"/>
<proteinExistence type="predicted"/>
<keyword evidence="1" id="KW-0812">Transmembrane</keyword>
<comment type="caution">
    <text evidence="2">The sequence shown here is derived from an EMBL/GenBank/DDBJ whole genome shotgun (WGS) entry which is preliminary data.</text>
</comment>
<sequence>MATWSMSLREQYAPLIPSPLNPSRPDTQKRRRRIHYPQVARREQSPTQILLRRKAKVAWRLMSSRDDGILTRLQTTRNSTTATATKSKEDYCPIGTVAEYYLRTDLRCHNFDLDESMRKMDMEKQAFAAGDYKGGSLREACQLVHMLTTWRSIATMGILCMAGVLLAIRMVGIPQAWRT</sequence>
<evidence type="ECO:0000313" key="2">
    <source>
        <dbReference type="EMBL" id="KAK6948382.1"/>
    </source>
</evidence>
<evidence type="ECO:0000256" key="1">
    <source>
        <dbReference type="SAM" id="Phobius"/>
    </source>
</evidence>
<name>A0AAX6M854_9PEZI</name>
<gene>
    <name evidence="2" type="ORF">Daesc_010148</name>
</gene>
<protein>
    <submittedName>
        <fullName evidence="2">Uncharacterized protein</fullName>
    </submittedName>
</protein>
<keyword evidence="1" id="KW-0472">Membrane</keyword>
<organism evidence="2 3">
    <name type="scientific">Daldinia eschscholtzii</name>
    <dbReference type="NCBI Taxonomy" id="292717"/>
    <lineage>
        <taxon>Eukaryota</taxon>
        <taxon>Fungi</taxon>
        <taxon>Dikarya</taxon>
        <taxon>Ascomycota</taxon>
        <taxon>Pezizomycotina</taxon>
        <taxon>Sordariomycetes</taxon>
        <taxon>Xylariomycetidae</taxon>
        <taxon>Xylariales</taxon>
        <taxon>Hypoxylaceae</taxon>
        <taxon>Daldinia</taxon>
    </lineage>
</organism>
<evidence type="ECO:0000313" key="3">
    <source>
        <dbReference type="Proteomes" id="UP001369815"/>
    </source>
</evidence>
<reference evidence="2 3" key="1">
    <citation type="journal article" date="2024" name="Front Chem Biol">
        <title>Unveiling the potential of Daldinia eschscholtzii MFLUCC 19-0629 through bioactivity and bioinformatics studies for enhanced sustainable agriculture production.</title>
        <authorList>
            <person name="Brooks S."/>
            <person name="Weaver J.A."/>
            <person name="Klomchit A."/>
            <person name="Alharthi S.A."/>
            <person name="Onlamun T."/>
            <person name="Nurani R."/>
            <person name="Vong T.K."/>
            <person name="Alberti F."/>
            <person name="Greco C."/>
        </authorList>
    </citation>
    <scope>NUCLEOTIDE SEQUENCE [LARGE SCALE GENOMIC DNA]</scope>
    <source>
        <strain evidence="2">MFLUCC 19-0629</strain>
    </source>
</reference>
<accession>A0AAX6M854</accession>
<dbReference type="EMBL" id="JBANMG010000010">
    <property type="protein sequence ID" value="KAK6948382.1"/>
    <property type="molecule type" value="Genomic_DNA"/>
</dbReference>
<keyword evidence="3" id="KW-1185">Reference proteome</keyword>
<feature type="transmembrane region" description="Helical" evidence="1">
    <location>
        <begin position="153"/>
        <end position="177"/>
    </location>
</feature>
<dbReference type="Proteomes" id="UP001369815">
    <property type="component" value="Unassembled WGS sequence"/>
</dbReference>
<keyword evidence="1" id="KW-1133">Transmembrane helix</keyword>